<sequence>MKKITIIISIIVASYLVLTSILTATGVCPKYRNLMPRIVGTGIENIKGPNDAKPWHILFCPFAEKVY</sequence>
<reference evidence="2 3" key="1">
    <citation type="journal article" date="2016" name="Nat. Commun.">
        <title>Thousands of microbial genomes shed light on interconnected biogeochemical processes in an aquifer system.</title>
        <authorList>
            <person name="Anantharaman K."/>
            <person name="Brown C.T."/>
            <person name="Hug L.A."/>
            <person name="Sharon I."/>
            <person name="Castelle C.J."/>
            <person name="Probst A.J."/>
            <person name="Thomas B.C."/>
            <person name="Singh A."/>
            <person name="Wilkins M.J."/>
            <person name="Karaoz U."/>
            <person name="Brodie E.L."/>
            <person name="Williams K.H."/>
            <person name="Hubbard S.S."/>
            <person name="Banfield J.F."/>
        </authorList>
    </citation>
    <scope>NUCLEOTIDE SEQUENCE [LARGE SCALE GENOMIC DNA]</scope>
</reference>
<keyword evidence="1" id="KW-0812">Transmembrane</keyword>
<accession>A0A1G2TXM5</accession>
<dbReference type="AlphaFoldDB" id="A0A1G2TXM5"/>
<name>A0A1G2TXM5_9BACT</name>
<dbReference type="STRING" id="1802758.A3A96_03550"/>
<evidence type="ECO:0000256" key="1">
    <source>
        <dbReference type="SAM" id="Phobius"/>
    </source>
</evidence>
<evidence type="ECO:0000313" key="2">
    <source>
        <dbReference type="EMBL" id="OHB02055.1"/>
    </source>
</evidence>
<evidence type="ECO:0000313" key="3">
    <source>
        <dbReference type="Proteomes" id="UP000177707"/>
    </source>
</evidence>
<organism evidence="2 3">
    <name type="scientific">Candidatus Zambryskibacteria bacterium RIFCSPLOWO2_01_FULL_39_39</name>
    <dbReference type="NCBI Taxonomy" id="1802758"/>
    <lineage>
        <taxon>Bacteria</taxon>
        <taxon>Candidatus Zambryskiibacteriota</taxon>
    </lineage>
</organism>
<proteinExistence type="predicted"/>
<feature type="transmembrane region" description="Helical" evidence="1">
    <location>
        <begin position="6"/>
        <end position="28"/>
    </location>
</feature>
<dbReference type="EMBL" id="MHWB01000008">
    <property type="protein sequence ID" value="OHB02055.1"/>
    <property type="molecule type" value="Genomic_DNA"/>
</dbReference>
<keyword evidence="1" id="KW-0472">Membrane</keyword>
<comment type="caution">
    <text evidence="2">The sequence shown here is derived from an EMBL/GenBank/DDBJ whole genome shotgun (WGS) entry which is preliminary data.</text>
</comment>
<dbReference type="Proteomes" id="UP000177707">
    <property type="component" value="Unassembled WGS sequence"/>
</dbReference>
<protein>
    <submittedName>
        <fullName evidence="2">Uncharacterized protein</fullName>
    </submittedName>
</protein>
<keyword evidence="1" id="KW-1133">Transmembrane helix</keyword>
<gene>
    <name evidence="2" type="ORF">A3A96_03550</name>
</gene>